<keyword evidence="3" id="KW-1185">Reference proteome</keyword>
<reference evidence="2 3" key="1">
    <citation type="journal article" date="2018" name="New Phytol.">
        <title>Comparative genomics and transcriptomics depict ericoid mycorrhizal fungi as versatile saprotrophs and plant mutualists.</title>
        <authorList>
            <person name="Martino E."/>
            <person name="Morin E."/>
            <person name="Grelet G.A."/>
            <person name="Kuo A."/>
            <person name="Kohler A."/>
            <person name="Daghino S."/>
            <person name="Barry K.W."/>
            <person name="Cichocki N."/>
            <person name="Clum A."/>
            <person name="Dockter R.B."/>
            <person name="Hainaut M."/>
            <person name="Kuo R.C."/>
            <person name="LaButti K."/>
            <person name="Lindahl B.D."/>
            <person name="Lindquist E.A."/>
            <person name="Lipzen A."/>
            <person name="Khouja H.R."/>
            <person name="Magnuson J."/>
            <person name="Murat C."/>
            <person name="Ohm R.A."/>
            <person name="Singer S.W."/>
            <person name="Spatafora J.W."/>
            <person name="Wang M."/>
            <person name="Veneault-Fourrey C."/>
            <person name="Henrissat B."/>
            <person name="Grigoriev I.V."/>
            <person name="Martin F.M."/>
            <person name="Perotto S."/>
        </authorList>
    </citation>
    <scope>NUCLEOTIDE SEQUENCE [LARGE SCALE GENOMIC DNA]</scope>
    <source>
        <strain evidence="2 3">ATCC 22711</strain>
    </source>
</reference>
<organism evidence="2 3">
    <name type="scientific">Amorphotheca resinae ATCC 22711</name>
    <dbReference type="NCBI Taxonomy" id="857342"/>
    <lineage>
        <taxon>Eukaryota</taxon>
        <taxon>Fungi</taxon>
        <taxon>Dikarya</taxon>
        <taxon>Ascomycota</taxon>
        <taxon>Pezizomycotina</taxon>
        <taxon>Leotiomycetes</taxon>
        <taxon>Helotiales</taxon>
        <taxon>Amorphothecaceae</taxon>
        <taxon>Amorphotheca</taxon>
    </lineage>
</organism>
<dbReference type="RefSeq" id="XP_024716931.1">
    <property type="nucleotide sequence ID" value="XM_024867772.1"/>
</dbReference>
<evidence type="ECO:0000313" key="3">
    <source>
        <dbReference type="Proteomes" id="UP000241818"/>
    </source>
</evidence>
<sequence>MDTASDGSVESCPHLNPISSHLSRLSHERDPVPLFRESLATAGGHDIRGIGCCGLGYYLITNQKRFSPYELAGISVGSLALGLGVFDLGRRRGISEGASFALRSGDERKEGEEEEDWRGEFKGREYADLKTEDKVSWLRKEEKKIRDMQAQEKFRCGQAYIAKEEAYAAYEKHGGYGGQDWKNYNQADETCQAMYNEYQRQQKRLGQIRVEINELNELNGS</sequence>
<name>A0A2T3AQJ5_AMORE</name>
<dbReference type="GeneID" id="36575853"/>
<feature type="coiled-coil region" evidence="1">
    <location>
        <begin position="184"/>
        <end position="218"/>
    </location>
</feature>
<proteinExistence type="predicted"/>
<keyword evidence="1" id="KW-0175">Coiled coil</keyword>
<gene>
    <name evidence="2" type="ORF">M430DRAFT_45485</name>
</gene>
<dbReference type="InParanoid" id="A0A2T3AQJ5"/>
<dbReference type="AlphaFoldDB" id="A0A2T3AQJ5"/>
<protein>
    <submittedName>
        <fullName evidence="2">Uncharacterized protein</fullName>
    </submittedName>
</protein>
<accession>A0A2T3AQJ5</accession>
<dbReference type="Proteomes" id="UP000241818">
    <property type="component" value="Unassembled WGS sequence"/>
</dbReference>
<evidence type="ECO:0000313" key="2">
    <source>
        <dbReference type="EMBL" id="PSS08533.1"/>
    </source>
</evidence>
<dbReference type="EMBL" id="KZ679018">
    <property type="protein sequence ID" value="PSS08533.1"/>
    <property type="molecule type" value="Genomic_DNA"/>
</dbReference>
<dbReference type="OrthoDB" id="3506617at2759"/>
<evidence type="ECO:0000256" key="1">
    <source>
        <dbReference type="SAM" id="Coils"/>
    </source>
</evidence>